<dbReference type="Pfam" id="PF02628">
    <property type="entry name" value="COX15-CtaA"/>
    <property type="match status" value="1"/>
</dbReference>
<dbReference type="KEGG" id="kphy:AOZ06_36240"/>
<evidence type="ECO:0000256" key="12">
    <source>
        <dbReference type="SAM" id="Phobius"/>
    </source>
</evidence>
<protein>
    <submittedName>
        <fullName evidence="13">Cytochrome C oxidase</fullName>
    </submittedName>
</protein>
<organism evidence="13 14">
    <name type="scientific">Kibdelosporangium phytohabitans</name>
    <dbReference type="NCBI Taxonomy" id="860235"/>
    <lineage>
        <taxon>Bacteria</taxon>
        <taxon>Bacillati</taxon>
        <taxon>Actinomycetota</taxon>
        <taxon>Actinomycetes</taxon>
        <taxon>Pseudonocardiales</taxon>
        <taxon>Pseudonocardiaceae</taxon>
        <taxon>Kibdelosporangium</taxon>
    </lineage>
</organism>
<gene>
    <name evidence="13" type="ORF">AOZ06_36240</name>
</gene>
<dbReference type="PANTHER" id="PTHR35457">
    <property type="entry name" value="HEME A SYNTHASE"/>
    <property type="match status" value="1"/>
</dbReference>
<sequence>MNRTGLKQRIIRGQYGFAIAAVVANVCIAITGSVVRVTGSGLGCSEWPNCLPGSMVPVEHPELDMFHQWIEYGNRLLSGVVGIIGGLCFLAALLSRPHRKRVLWLSAAMMGGVVVQAIIGGITVRSGLLWWTVGVHMVVSPVLAWFAVMLVRSLRESDGPPRPRTHPWVPRVLVAQTVVLVGLLVVGTMVTGAGPHAGDKNTPRLDLPVSTLAHVHAAFLYAFLALLALVGFLLWRGPAPRDVRKRYFVLLGAVLAQGSIGFVQYFTGVPGVLVVLHVFGAMLVTVATASLWAWSRERSATVEATEHEQFAAASL</sequence>
<keyword evidence="3 12" id="KW-0812">Transmembrane</keyword>
<keyword evidence="14" id="KW-1185">Reference proteome</keyword>
<evidence type="ECO:0000256" key="7">
    <source>
        <dbReference type="ARBA" id="ARBA00023004"/>
    </source>
</evidence>
<feature type="transmembrane region" description="Helical" evidence="12">
    <location>
        <begin position="76"/>
        <end position="95"/>
    </location>
</feature>
<dbReference type="Proteomes" id="UP000063699">
    <property type="component" value="Chromosome"/>
</dbReference>
<dbReference type="EMBL" id="CP012752">
    <property type="protein sequence ID" value="ALG11600.1"/>
    <property type="molecule type" value="Genomic_DNA"/>
</dbReference>
<evidence type="ECO:0000256" key="1">
    <source>
        <dbReference type="ARBA" id="ARBA00004141"/>
    </source>
</evidence>
<feature type="transmembrane region" description="Helical" evidence="12">
    <location>
        <begin position="213"/>
        <end position="235"/>
    </location>
</feature>
<dbReference type="GO" id="GO:0016491">
    <property type="term" value="F:oxidoreductase activity"/>
    <property type="evidence" value="ECO:0007669"/>
    <property type="project" value="UniProtKB-KW"/>
</dbReference>
<feature type="transmembrane region" description="Helical" evidence="12">
    <location>
        <begin position="128"/>
        <end position="151"/>
    </location>
</feature>
<keyword evidence="6" id="KW-0560">Oxidoreductase</keyword>
<evidence type="ECO:0000256" key="2">
    <source>
        <dbReference type="ARBA" id="ARBA00022475"/>
    </source>
</evidence>
<evidence type="ECO:0000313" key="14">
    <source>
        <dbReference type="Proteomes" id="UP000063699"/>
    </source>
</evidence>
<evidence type="ECO:0000256" key="4">
    <source>
        <dbReference type="ARBA" id="ARBA00022723"/>
    </source>
</evidence>
<feature type="transmembrane region" description="Helical" evidence="12">
    <location>
        <begin position="102"/>
        <end position="122"/>
    </location>
</feature>
<keyword evidence="9 12" id="KW-0472">Membrane</keyword>
<accession>A0A0N9I768</accession>
<keyword evidence="7" id="KW-0408">Iron</keyword>
<dbReference type="GO" id="GO:0016020">
    <property type="term" value="C:membrane"/>
    <property type="evidence" value="ECO:0007669"/>
    <property type="project" value="UniProtKB-SubCell"/>
</dbReference>
<keyword evidence="2" id="KW-1003">Cell membrane</keyword>
<reference evidence="13 14" key="1">
    <citation type="submission" date="2015-07" db="EMBL/GenBank/DDBJ databases">
        <title>Genome sequencing of Kibdelosporangium phytohabitans.</title>
        <authorList>
            <person name="Qin S."/>
            <person name="Xing K."/>
        </authorList>
    </citation>
    <scope>NUCLEOTIDE SEQUENCE [LARGE SCALE GENOMIC DNA]</scope>
    <source>
        <strain evidence="13 14">KLBMP1111</strain>
    </source>
</reference>
<feature type="transmembrane region" description="Helical" evidence="12">
    <location>
        <begin position="172"/>
        <end position="193"/>
    </location>
</feature>
<dbReference type="InterPro" id="IPR050450">
    <property type="entry name" value="COX15/CtaA_HemeA_synthase"/>
</dbReference>
<evidence type="ECO:0000256" key="3">
    <source>
        <dbReference type="ARBA" id="ARBA00022692"/>
    </source>
</evidence>
<dbReference type="PANTHER" id="PTHR35457:SF1">
    <property type="entry name" value="HEME A SYNTHASE"/>
    <property type="match status" value="1"/>
</dbReference>
<keyword evidence="4" id="KW-0479">Metal-binding</keyword>
<dbReference type="GO" id="GO:0046872">
    <property type="term" value="F:metal ion binding"/>
    <property type="evidence" value="ECO:0007669"/>
    <property type="project" value="UniProtKB-KW"/>
</dbReference>
<keyword evidence="8" id="KW-0350">Heme biosynthesis</keyword>
<evidence type="ECO:0000256" key="9">
    <source>
        <dbReference type="ARBA" id="ARBA00023136"/>
    </source>
</evidence>
<evidence type="ECO:0000256" key="11">
    <source>
        <dbReference type="ARBA" id="ARBA00023444"/>
    </source>
</evidence>
<evidence type="ECO:0000256" key="6">
    <source>
        <dbReference type="ARBA" id="ARBA00023002"/>
    </source>
</evidence>
<proteinExistence type="predicted"/>
<feature type="transmembrane region" description="Helical" evidence="12">
    <location>
        <begin position="272"/>
        <end position="294"/>
    </location>
</feature>
<keyword evidence="10" id="KW-1015">Disulfide bond</keyword>
<keyword evidence="5 12" id="KW-1133">Transmembrane helix</keyword>
<name>A0A0N9I768_9PSEU</name>
<evidence type="ECO:0000256" key="5">
    <source>
        <dbReference type="ARBA" id="ARBA00022989"/>
    </source>
</evidence>
<comment type="pathway">
    <text evidence="11">Porphyrin-containing compound metabolism.</text>
</comment>
<dbReference type="STRING" id="860235.AOZ06_36240"/>
<dbReference type="GO" id="GO:0006784">
    <property type="term" value="P:heme A biosynthetic process"/>
    <property type="evidence" value="ECO:0007669"/>
    <property type="project" value="InterPro"/>
</dbReference>
<feature type="transmembrane region" description="Helical" evidence="12">
    <location>
        <begin position="15"/>
        <end position="35"/>
    </location>
</feature>
<dbReference type="InterPro" id="IPR003780">
    <property type="entry name" value="COX15/CtaA_fam"/>
</dbReference>
<evidence type="ECO:0000313" key="13">
    <source>
        <dbReference type="EMBL" id="ALG11600.1"/>
    </source>
</evidence>
<evidence type="ECO:0000256" key="10">
    <source>
        <dbReference type="ARBA" id="ARBA00023157"/>
    </source>
</evidence>
<dbReference type="AlphaFoldDB" id="A0A0N9I768"/>
<feature type="transmembrane region" description="Helical" evidence="12">
    <location>
        <begin position="247"/>
        <end position="266"/>
    </location>
</feature>
<dbReference type="RefSeq" id="WP_054293501.1">
    <property type="nucleotide sequence ID" value="NZ_CP012752.1"/>
</dbReference>
<evidence type="ECO:0000256" key="8">
    <source>
        <dbReference type="ARBA" id="ARBA00023133"/>
    </source>
</evidence>
<comment type="subcellular location">
    <subcellularLocation>
        <location evidence="1">Membrane</location>
        <topology evidence="1">Multi-pass membrane protein</topology>
    </subcellularLocation>
</comment>